<keyword evidence="5" id="KW-1185">Reference proteome</keyword>
<dbReference type="GO" id="GO:0016746">
    <property type="term" value="F:acyltransferase activity"/>
    <property type="evidence" value="ECO:0007669"/>
    <property type="project" value="UniProtKB-KW"/>
</dbReference>
<dbReference type="InterPro" id="IPR018357">
    <property type="entry name" value="Hexapep_transf_CS"/>
</dbReference>
<dbReference type="PANTHER" id="PTHR42811">
    <property type="entry name" value="SERINE ACETYLTRANSFERASE"/>
    <property type="match status" value="1"/>
</dbReference>
<proteinExistence type="predicted"/>
<dbReference type="InterPro" id="IPR045304">
    <property type="entry name" value="LbH_SAT"/>
</dbReference>
<evidence type="ECO:0000256" key="1">
    <source>
        <dbReference type="ARBA" id="ARBA00022679"/>
    </source>
</evidence>
<dbReference type="Gene3D" id="2.160.10.10">
    <property type="entry name" value="Hexapeptide repeat proteins"/>
    <property type="match status" value="1"/>
</dbReference>
<dbReference type="OrthoDB" id="9814490at2"/>
<accession>A0A1H6CKD8</accession>
<dbReference type="InterPro" id="IPR011004">
    <property type="entry name" value="Trimer_LpxA-like_sf"/>
</dbReference>
<organism evidence="4 5">
    <name type="scientific">Sphingobacterium lactis</name>
    <dbReference type="NCBI Taxonomy" id="797291"/>
    <lineage>
        <taxon>Bacteria</taxon>
        <taxon>Pseudomonadati</taxon>
        <taxon>Bacteroidota</taxon>
        <taxon>Sphingobacteriia</taxon>
        <taxon>Sphingobacteriales</taxon>
        <taxon>Sphingobacteriaceae</taxon>
        <taxon>Sphingobacterium</taxon>
    </lineage>
</organism>
<dbReference type="PROSITE" id="PS00101">
    <property type="entry name" value="HEXAPEP_TRANSFERASES"/>
    <property type="match status" value="1"/>
</dbReference>
<sequence length="178" mass="19837">MGNKNQYIKGDRIAYYPILSKKNLLDWLFSTEQYWIRKFLIALRSEEYYTFKEPNKLLKFYYFRRKNIIGRKLGFFIPAGCFDLGLHISHYGSIIINPKARIGKNCTIHGNCCIGNRGDDASTSPILGENIDLGQGAQVLGAIRIANGAKIGAGSIVLHSIEKENAVVVGIPGKIMGL</sequence>
<protein>
    <submittedName>
        <fullName evidence="4">Serine O-acetyltransferase</fullName>
    </submittedName>
</protein>
<evidence type="ECO:0000313" key="5">
    <source>
        <dbReference type="Proteomes" id="UP000236731"/>
    </source>
</evidence>
<reference evidence="5" key="1">
    <citation type="submission" date="2016-10" db="EMBL/GenBank/DDBJ databases">
        <authorList>
            <person name="Varghese N."/>
            <person name="Submissions S."/>
        </authorList>
    </citation>
    <scope>NUCLEOTIDE SEQUENCE [LARGE SCALE GENOMIC DNA]</scope>
    <source>
        <strain evidence="5">DSM 22361</strain>
    </source>
</reference>
<gene>
    <name evidence="4" type="ORF">SAMN05421877_11665</name>
</gene>
<keyword evidence="3" id="KW-0012">Acyltransferase</keyword>
<name>A0A1H6CKD8_9SPHI</name>
<dbReference type="RefSeq" id="WP_103907847.1">
    <property type="nucleotide sequence ID" value="NZ_CP049246.1"/>
</dbReference>
<dbReference type="Proteomes" id="UP000236731">
    <property type="component" value="Unassembled WGS sequence"/>
</dbReference>
<evidence type="ECO:0000256" key="2">
    <source>
        <dbReference type="ARBA" id="ARBA00022737"/>
    </source>
</evidence>
<dbReference type="EMBL" id="FNUT01000016">
    <property type="protein sequence ID" value="SEG73454.1"/>
    <property type="molecule type" value="Genomic_DNA"/>
</dbReference>
<evidence type="ECO:0000313" key="4">
    <source>
        <dbReference type="EMBL" id="SEG73454.1"/>
    </source>
</evidence>
<keyword evidence="2" id="KW-0677">Repeat</keyword>
<dbReference type="AlphaFoldDB" id="A0A1H6CKD8"/>
<dbReference type="CDD" id="cd03354">
    <property type="entry name" value="LbH_SAT"/>
    <property type="match status" value="1"/>
</dbReference>
<dbReference type="SUPFAM" id="SSF51161">
    <property type="entry name" value="Trimeric LpxA-like enzymes"/>
    <property type="match status" value="1"/>
</dbReference>
<keyword evidence="1 4" id="KW-0808">Transferase</keyword>
<evidence type="ECO:0000256" key="3">
    <source>
        <dbReference type="ARBA" id="ARBA00023315"/>
    </source>
</evidence>